<comment type="function">
    <text evidence="13">Part of the Sec protein translocase complex. Interacts with the SecYEG preprotein conducting channel. Has a central role in coupling the hydrolysis of ATP to the transfer of proteins into and across the cell membrane, serving as an ATP-driven molecular motor driving the stepwise translocation of polypeptide chains across the membrane.</text>
</comment>
<evidence type="ECO:0000256" key="14">
    <source>
        <dbReference type="SAM" id="MobiDB-lite"/>
    </source>
</evidence>
<dbReference type="PATRIC" id="fig|1566026.4.peg.760"/>
<dbReference type="GO" id="GO:0065002">
    <property type="term" value="P:intracellular protein transmembrane transport"/>
    <property type="evidence" value="ECO:0007669"/>
    <property type="project" value="UniProtKB-UniRule"/>
</dbReference>
<dbReference type="PROSITE" id="PS51192">
    <property type="entry name" value="HELICASE_ATP_BIND_1"/>
    <property type="match status" value="1"/>
</dbReference>
<dbReference type="GO" id="GO:0005829">
    <property type="term" value="C:cytosol"/>
    <property type="evidence" value="ECO:0007669"/>
    <property type="project" value="TreeGrafter"/>
</dbReference>
<dbReference type="InterPro" id="IPR027417">
    <property type="entry name" value="P-loop_NTPase"/>
</dbReference>
<keyword evidence="9 13" id="KW-0653">Protein transport</keyword>
<evidence type="ECO:0000256" key="3">
    <source>
        <dbReference type="ARBA" id="ARBA00022448"/>
    </source>
</evidence>
<sequence length="1117" mass="127289">MSFLTKGLAKVFGSKSDRDIKEVKPYVDKINKAFAEMRNISDEALRGKTQEIKGRIKDYLKEIDGELEALHKRIDSETSLEIAQKESIFDQIDKLEEKRDEELEKVLMDVLPDAFAVVKETARRLKEVGKLEVQATLHDRQIASIGPQVEIVGDTAVWKNKWLAAGSEVTWEMLHYDVQLIGGIVLHQGKIAEMATGEGKTLVATLPAYLNALAERGVHVITVNDYLAKRDSEWMAPLFQFHGLTIDCIDKHQPNSEERRQAYRADITYGTNNEFGFDYLRDNMAREAKELVQRKHHYAMVDEVDSVLIDEARTPLIISGPIPKGDEHEFHELKPRVTKLVDAQKKLCSQYLNDAKRLIKEGNEEEGGLALFRAFRGLPKYKPLIKFLSETGMKMVMQKTENFYLQDNQKNMPKADEPLYFTIDEKTNAVNLTEKGTDLITGEGEDPNFFIMTDIGEVVARLEKDETLSDEEKLKQKEEAIQDYSVKGQRIHTVNQLLKAYTMFEKDTEYILDGGKVKIVDEQTGRVMDGRRYSDGLHQAIEAKENVKVEDATQTYATITLQNYFRMYHKLAGMTGTAETEAGEFWEIYKLDTVVIPTNRPIAREDREDKVYKTVREKFNAVVDEIVELTAEGRPVLVGTTSVEISEILSRMLHLKKIEHQVLNAKQHAREADVVAAAGRPGTVTIATNMAGRGTDIKLSPESKAAGGLAIIGTERHESRRVDRQLRGRAGRQGDAGSSQFFVSLEDNLMRLFGSDRVAKLMDRMGLKEGEMIQHSMISKSIERAQRKVEENNFGTRKRLLEYDDIMNQQRSVIYERRRNALMGERLQLDIMNMMYDTCEDIVNNTKPTNDFDGFKLSCIGTLGMDTKINLDQYTQSDVNTLINDLYEEVYADYNKKNKNIAEKTLPLMKHIQQEKGATVENILLPFIDGKRQIGVAVNLNKTVETENAELIKAMEKSITLAVIDQTWKEHLRDMDDLKQSVQNAVYEQKDPLLIYKFEAFQLFKAFLSKVNEETVSFLTKADIPQQAPDRVQEARSRGSQQKLNESKEESKSALASRQDTRNRPPVEKTAPIKSEKIYGRNDRVNVQYQDGTIKNDVKFKQVEEDILSNKCVVIND</sequence>
<dbReference type="RefSeq" id="WP_053224043.1">
    <property type="nucleotide sequence ID" value="NZ_JSVA01000013.1"/>
</dbReference>
<dbReference type="Pfam" id="PF07516">
    <property type="entry name" value="SecA_SW"/>
    <property type="match status" value="1"/>
</dbReference>
<feature type="binding site" evidence="13">
    <location>
        <position position="179"/>
    </location>
    <ligand>
        <name>ATP</name>
        <dbReference type="ChEBI" id="CHEBI:30616"/>
    </ligand>
</feature>
<dbReference type="Proteomes" id="UP000036908">
    <property type="component" value="Unassembled WGS sequence"/>
</dbReference>
<evidence type="ECO:0000256" key="7">
    <source>
        <dbReference type="ARBA" id="ARBA00022741"/>
    </source>
</evidence>
<evidence type="ECO:0000256" key="4">
    <source>
        <dbReference type="ARBA" id="ARBA00022475"/>
    </source>
</evidence>
<dbReference type="InterPro" id="IPR036266">
    <property type="entry name" value="SecA_Wing/Scaffold_sf"/>
</dbReference>
<dbReference type="SMART" id="SM00957">
    <property type="entry name" value="SecA_DEAD"/>
    <property type="match status" value="1"/>
</dbReference>
<evidence type="ECO:0000256" key="8">
    <source>
        <dbReference type="ARBA" id="ARBA00022840"/>
    </source>
</evidence>
<dbReference type="GO" id="GO:0005524">
    <property type="term" value="F:ATP binding"/>
    <property type="evidence" value="ECO:0007669"/>
    <property type="project" value="UniProtKB-UniRule"/>
</dbReference>
<dbReference type="EC" id="7.4.2.8" evidence="13"/>
<dbReference type="PANTHER" id="PTHR30612">
    <property type="entry name" value="SECA INNER MEMBRANE COMPONENT OF SEC PROTEIN SECRETION SYSTEM"/>
    <property type="match status" value="1"/>
</dbReference>
<evidence type="ECO:0000256" key="12">
    <source>
        <dbReference type="ARBA" id="ARBA00023136"/>
    </source>
</evidence>
<dbReference type="InterPro" id="IPR044722">
    <property type="entry name" value="SecA_SF2_C"/>
</dbReference>
<dbReference type="InterPro" id="IPR000185">
    <property type="entry name" value="SecA"/>
</dbReference>
<evidence type="ECO:0000256" key="11">
    <source>
        <dbReference type="ARBA" id="ARBA00023010"/>
    </source>
</evidence>
<feature type="region of interest" description="Disordered" evidence="14">
    <location>
        <begin position="1027"/>
        <end position="1076"/>
    </location>
</feature>
<dbReference type="OrthoDB" id="9805579at2"/>
<evidence type="ECO:0000256" key="9">
    <source>
        <dbReference type="ARBA" id="ARBA00022927"/>
    </source>
</evidence>
<evidence type="ECO:0000313" key="18">
    <source>
        <dbReference type="EMBL" id="KOF02396.1"/>
    </source>
</evidence>
<gene>
    <name evidence="13 18" type="primary">secA</name>
    <name evidence="18" type="ORF">OB69_12335</name>
</gene>
<dbReference type="GO" id="GO:0008564">
    <property type="term" value="F:protein-exporting ATPase activity"/>
    <property type="evidence" value="ECO:0007669"/>
    <property type="project" value="UniProtKB-EC"/>
</dbReference>
<evidence type="ECO:0000313" key="19">
    <source>
        <dbReference type="Proteomes" id="UP000036908"/>
    </source>
</evidence>
<dbReference type="GO" id="GO:0005886">
    <property type="term" value="C:plasma membrane"/>
    <property type="evidence" value="ECO:0007669"/>
    <property type="project" value="UniProtKB-SubCell"/>
</dbReference>
<dbReference type="GO" id="GO:0031522">
    <property type="term" value="C:cell envelope Sec protein transport complex"/>
    <property type="evidence" value="ECO:0007669"/>
    <property type="project" value="TreeGrafter"/>
</dbReference>
<keyword evidence="3 13" id="KW-0813">Transport</keyword>
<feature type="domain" description="Helicase ATP-binding" evidence="15">
    <location>
        <begin position="181"/>
        <end position="340"/>
    </location>
</feature>
<dbReference type="Pfam" id="PF01043">
    <property type="entry name" value="SecA_PP_bind"/>
    <property type="match status" value="1"/>
</dbReference>
<accession>A0A0L8AJH8</accession>
<comment type="subunit">
    <text evidence="13">Monomer and homodimer. Part of the essential Sec protein translocation apparatus which comprises SecA, SecYEG and auxiliary proteins SecDF. Other proteins may also be involved.</text>
</comment>
<name>A0A0L8AJH8_9BACT</name>
<feature type="domain" description="Helicase C-terminal" evidence="16">
    <location>
        <begin position="621"/>
        <end position="790"/>
    </location>
</feature>
<dbReference type="InterPro" id="IPR014001">
    <property type="entry name" value="Helicase_ATP-bd"/>
</dbReference>
<keyword evidence="10 13" id="KW-1278">Translocase</keyword>
<dbReference type="Pfam" id="PF21090">
    <property type="entry name" value="P-loop_SecA"/>
    <property type="match status" value="2"/>
</dbReference>
<dbReference type="NCBIfam" id="NF009536">
    <property type="entry name" value="PRK12901.1"/>
    <property type="match status" value="1"/>
</dbReference>
<evidence type="ECO:0000256" key="2">
    <source>
        <dbReference type="ARBA" id="ARBA00007650"/>
    </source>
</evidence>
<keyword evidence="5 13" id="KW-0963">Cytoplasm</keyword>
<dbReference type="FunFam" id="3.40.50.300:FF:000694">
    <property type="entry name" value="Preprotein translocase subunit SecA"/>
    <property type="match status" value="1"/>
</dbReference>
<dbReference type="SUPFAM" id="SSF81767">
    <property type="entry name" value="Pre-protein crosslinking domain of SecA"/>
    <property type="match status" value="1"/>
</dbReference>
<feature type="binding site" evidence="13">
    <location>
        <begin position="197"/>
        <end position="201"/>
    </location>
    <ligand>
        <name>ATP</name>
        <dbReference type="ChEBI" id="CHEBI:30616"/>
    </ligand>
</feature>
<dbReference type="GO" id="GO:0043952">
    <property type="term" value="P:protein transport by the Sec complex"/>
    <property type="evidence" value="ECO:0007669"/>
    <property type="project" value="TreeGrafter"/>
</dbReference>
<dbReference type="PRINTS" id="PR00906">
    <property type="entry name" value="SECA"/>
</dbReference>
<dbReference type="CDD" id="cd17928">
    <property type="entry name" value="DEXDc_SecA"/>
    <property type="match status" value="1"/>
</dbReference>
<keyword evidence="4 13" id="KW-1003">Cell membrane</keyword>
<evidence type="ECO:0000256" key="1">
    <source>
        <dbReference type="ARBA" id="ARBA00004496"/>
    </source>
</evidence>
<dbReference type="AlphaFoldDB" id="A0A0L8AJH8"/>
<proteinExistence type="inferred from homology"/>
<dbReference type="Gene3D" id="3.40.50.300">
    <property type="entry name" value="P-loop containing nucleotide triphosphate hydrolases"/>
    <property type="match status" value="2"/>
</dbReference>
<dbReference type="Gene3D" id="3.90.1440.10">
    <property type="entry name" value="SecA, preprotein cross-linking domain"/>
    <property type="match status" value="1"/>
</dbReference>
<dbReference type="GO" id="GO:0006605">
    <property type="term" value="P:protein targeting"/>
    <property type="evidence" value="ECO:0007669"/>
    <property type="project" value="UniProtKB-UniRule"/>
</dbReference>
<dbReference type="GO" id="GO:0017038">
    <property type="term" value="P:protein import"/>
    <property type="evidence" value="ECO:0007669"/>
    <property type="project" value="InterPro"/>
</dbReference>
<dbReference type="Gene3D" id="1.10.3060.10">
    <property type="entry name" value="Helical scaffold and wing domains of SecA"/>
    <property type="match status" value="1"/>
</dbReference>
<keyword evidence="12 13" id="KW-0472">Membrane</keyword>
<dbReference type="HAMAP" id="MF_01382">
    <property type="entry name" value="SecA"/>
    <property type="match status" value="1"/>
</dbReference>
<keyword evidence="11 13" id="KW-0811">Translocation</keyword>
<keyword evidence="8 13" id="KW-0067">ATP-binding</keyword>
<organism evidence="18 19">
    <name type="scientific">Roseivirga seohaensis subsp. aquiponti</name>
    <dbReference type="NCBI Taxonomy" id="1566026"/>
    <lineage>
        <taxon>Bacteria</taxon>
        <taxon>Pseudomonadati</taxon>
        <taxon>Bacteroidota</taxon>
        <taxon>Cytophagia</taxon>
        <taxon>Cytophagales</taxon>
        <taxon>Roseivirgaceae</taxon>
        <taxon>Roseivirga</taxon>
    </lineage>
</organism>
<evidence type="ECO:0000256" key="5">
    <source>
        <dbReference type="ARBA" id="ARBA00022490"/>
    </source>
</evidence>
<comment type="catalytic activity">
    <reaction evidence="13">
        <text>ATP + H2O + cellular proteinSide 1 = ADP + phosphate + cellular proteinSide 2.</text>
        <dbReference type="EC" id="7.4.2.8"/>
    </reaction>
</comment>
<dbReference type="InterPro" id="IPR011115">
    <property type="entry name" value="SecA_DEAD"/>
</dbReference>
<dbReference type="PROSITE" id="PS51194">
    <property type="entry name" value="HELICASE_CTER"/>
    <property type="match status" value="1"/>
</dbReference>
<dbReference type="InterPro" id="IPR020937">
    <property type="entry name" value="SecA_CS"/>
</dbReference>
<reference evidence="19" key="1">
    <citation type="submission" date="2014-11" db="EMBL/GenBank/DDBJ databases">
        <title>Genome sequencing of Roseivirga sp. D-25.</title>
        <authorList>
            <person name="Selvaratnam C."/>
            <person name="Thevarajoo S."/>
            <person name="Goh K.M."/>
            <person name="Eee R."/>
            <person name="Chan K.-G."/>
            <person name="Chong C.S."/>
        </authorList>
    </citation>
    <scope>NUCLEOTIDE SEQUENCE [LARGE SCALE GENOMIC DNA]</scope>
    <source>
        <strain evidence="19">D-25</strain>
    </source>
</reference>
<evidence type="ECO:0000256" key="6">
    <source>
        <dbReference type="ARBA" id="ARBA00022519"/>
    </source>
</evidence>
<dbReference type="SUPFAM" id="SSF81886">
    <property type="entry name" value="Helical scaffold and wing domains of SecA"/>
    <property type="match status" value="1"/>
</dbReference>
<evidence type="ECO:0000256" key="10">
    <source>
        <dbReference type="ARBA" id="ARBA00022967"/>
    </source>
</evidence>
<dbReference type="InterPro" id="IPR011116">
    <property type="entry name" value="SecA_Wing/Scaffold"/>
</dbReference>
<feature type="domain" description="SecA family profile" evidence="17">
    <location>
        <begin position="5"/>
        <end position="774"/>
    </location>
</feature>
<dbReference type="PROSITE" id="PS51196">
    <property type="entry name" value="SECA_MOTOR_DEAD"/>
    <property type="match status" value="1"/>
</dbReference>
<comment type="subcellular location">
    <subcellularLocation>
        <location evidence="13">Cell membrane</location>
        <topology evidence="13">Peripheral membrane protein</topology>
        <orientation evidence="13">Cytoplasmic side</orientation>
    </subcellularLocation>
    <subcellularLocation>
        <location evidence="1 13">Cytoplasm</location>
    </subcellularLocation>
    <text evidence="13">Distribution is 50-50.</text>
</comment>
<dbReference type="FunFam" id="3.40.50.300:FF:000246">
    <property type="entry name" value="Preprotein translocase subunit SecA"/>
    <property type="match status" value="1"/>
</dbReference>
<evidence type="ECO:0000259" key="17">
    <source>
        <dbReference type="PROSITE" id="PS51196"/>
    </source>
</evidence>
<dbReference type="PROSITE" id="PS01312">
    <property type="entry name" value="SECA"/>
    <property type="match status" value="1"/>
</dbReference>
<dbReference type="InterPro" id="IPR001650">
    <property type="entry name" value="Helicase_C-like"/>
</dbReference>
<feature type="binding site" evidence="13">
    <location>
        <position position="696"/>
    </location>
    <ligand>
        <name>ATP</name>
        <dbReference type="ChEBI" id="CHEBI:30616"/>
    </ligand>
</feature>
<comment type="similarity">
    <text evidence="2 13">Belongs to the SecA family.</text>
</comment>
<dbReference type="Pfam" id="PF07517">
    <property type="entry name" value="SecA_DEAD"/>
    <property type="match status" value="1"/>
</dbReference>
<dbReference type="SUPFAM" id="SSF52540">
    <property type="entry name" value="P-loop containing nucleoside triphosphate hydrolases"/>
    <property type="match status" value="2"/>
</dbReference>
<keyword evidence="7 13" id="KW-0547">Nucleotide-binding</keyword>
<evidence type="ECO:0000259" key="16">
    <source>
        <dbReference type="PROSITE" id="PS51194"/>
    </source>
</evidence>
<dbReference type="EMBL" id="JSVA01000013">
    <property type="protein sequence ID" value="KOF02396.1"/>
    <property type="molecule type" value="Genomic_DNA"/>
</dbReference>
<evidence type="ECO:0000259" key="15">
    <source>
        <dbReference type="PROSITE" id="PS51192"/>
    </source>
</evidence>
<comment type="caution">
    <text evidence="18">The sequence shown here is derived from an EMBL/GenBank/DDBJ whole genome shotgun (WGS) entry which is preliminary data.</text>
</comment>
<dbReference type="InterPro" id="IPR011130">
    <property type="entry name" value="SecA_preprotein_X-link_dom"/>
</dbReference>
<dbReference type="InterPro" id="IPR014018">
    <property type="entry name" value="SecA_motor_DEAD"/>
</dbReference>
<dbReference type="SMART" id="SM00958">
    <property type="entry name" value="SecA_PP_bind"/>
    <property type="match status" value="1"/>
</dbReference>
<dbReference type="InterPro" id="IPR036670">
    <property type="entry name" value="SecA_X-link_sf"/>
</dbReference>
<dbReference type="CDD" id="cd18803">
    <property type="entry name" value="SF2_C_secA"/>
    <property type="match status" value="1"/>
</dbReference>
<protein>
    <recommendedName>
        <fullName evidence="13">Protein translocase subunit SecA</fullName>
        <ecNumber evidence="13">7.4.2.8</ecNumber>
    </recommendedName>
</protein>
<keyword evidence="19" id="KW-1185">Reference proteome</keyword>
<dbReference type="PANTHER" id="PTHR30612:SF0">
    <property type="entry name" value="CHLOROPLAST PROTEIN-TRANSPORTING ATPASE"/>
    <property type="match status" value="1"/>
</dbReference>
<keyword evidence="6" id="KW-0997">Cell inner membrane</keyword>
<evidence type="ECO:0000256" key="13">
    <source>
        <dbReference type="HAMAP-Rule" id="MF_01382"/>
    </source>
</evidence>